<accession>A0A918L351</accession>
<feature type="compositionally biased region" description="Basic and acidic residues" evidence="1">
    <location>
        <begin position="32"/>
        <end position="41"/>
    </location>
</feature>
<feature type="region of interest" description="Disordered" evidence="1">
    <location>
        <begin position="93"/>
        <end position="114"/>
    </location>
</feature>
<sequence>MGGDAVVVAGRHGQGVARTDGLPGSAEGADFGPREPARGPERMQGVRRNGFSPYRRLRRTSRARGRSVLLPTEQDRRAERLFLICSWFDPDDFPGEPMTGPGKGTSRVKQASKL</sequence>
<evidence type="ECO:0000313" key="3">
    <source>
        <dbReference type="Proteomes" id="UP000606194"/>
    </source>
</evidence>
<dbReference type="EMBL" id="BMTL01000009">
    <property type="protein sequence ID" value="GGR86282.1"/>
    <property type="molecule type" value="Genomic_DNA"/>
</dbReference>
<comment type="caution">
    <text evidence="2">The sequence shown here is derived from an EMBL/GenBank/DDBJ whole genome shotgun (WGS) entry which is preliminary data.</text>
</comment>
<evidence type="ECO:0000256" key="1">
    <source>
        <dbReference type="SAM" id="MobiDB-lite"/>
    </source>
</evidence>
<name>A0A918L351_9ACTN</name>
<proteinExistence type="predicted"/>
<protein>
    <submittedName>
        <fullName evidence="2">Uncharacterized protein</fullName>
    </submittedName>
</protein>
<organism evidence="2 3">
    <name type="scientific">Streptomyces humidus</name>
    <dbReference type="NCBI Taxonomy" id="52259"/>
    <lineage>
        <taxon>Bacteria</taxon>
        <taxon>Bacillati</taxon>
        <taxon>Actinomycetota</taxon>
        <taxon>Actinomycetes</taxon>
        <taxon>Kitasatosporales</taxon>
        <taxon>Streptomycetaceae</taxon>
        <taxon>Streptomyces</taxon>
    </lineage>
</organism>
<evidence type="ECO:0000313" key="2">
    <source>
        <dbReference type="EMBL" id="GGR86282.1"/>
    </source>
</evidence>
<gene>
    <name evidence="2" type="ORF">GCM10010269_26840</name>
</gene>
<dbReference type="AlphaFoldDB" id="A0A918L351"/>
<reference evidence="2" key="1">
    <citation type="journal article" date="2014" name="Int. J. Syst. Evol. Microbiol.">
        <title>Complete genome sequence of Corynebacterium casei LMG S-19264T (=DSM 44701T), isolated from a smear-ripened cheese.</title>
        <authorList>
            <consortium name="US DOE Joint Genome Institute (JGI-PGF)"/>
            <person name="Walter F."/>
            <person name="Albersmeier A."/>
            <person name="Kalinowski J."/>
            <person name="Ruckert C."/>
        </authorList>
    </citation>
    <scope>NUCLEOTIDE SEQUENCE</scope>
    <source>
        <strain evidence="2">JCM 4386</strain>
    </source>
</reference>
<reference evidence="2" key="2">
    <citation type="submission" date="2020-09" db="EMBL/GenBank/DDBJ databases">
        <authorList>
            <person name="Sun Q."/>
            <person name="Ohkuma M."/>
        </authorList>
    </citation>
    <scope>NUCLEOTIDE SEQUENCE</scope>
    <source>
        <strain evidence="2">JCM 4386</strain>
    </source>
</reference>
<feature type="region of interest" description="Disordered" evidence="1">
    <location>
        <begin position="1"/>
        <end position="52"/>
    </location>
</feature>
<dbReference type="Proteomes" id="UP000606194">
    <property type="component" value="Unassembled WGS sequence"/>
</dbReference>
<keyword evidence="3" id="KW-1185">Reference proteome</keyword>